<dbReference type="Pfam" id="PF04535">
    <property type="entry name" value="CASP_dom"/>
    <property type="match status" value="1"/>
</dbReference>
<comment type="subcellular location">
    <subcellularLocation>
        <location evidence="1 8">Cell membrane</location>
        <topology evidence="1 8">Multi-pass membrane protein</topology>
    </subcellularLocation>
</comment>
<dbReference type="GO" id="GO:0005886">
    <property type="term" value="C:plasma membrane"/>
    <property type="evidence" value="ECO:0007669"/>
    <property type="project" value="UniProtKB-SubCell"/>
</dbReference>
<dbReference type="InterPro" id="IPR044173">
    <property type="entry name" value="CASPL"/>
</dbReference>
<evidence type="ECO:0000259" key="9">
    <source>
        <dbReference type="Pfam" id="PF04535"/>
    </source>
</evidence>
<keyword evidence="6 8" id="KW-1133">Transmembrane helix</keyword>
<dbReference type="InterPro" id="IPR006702">
    <property type="entry name" value="CASP_dom"/>
</dbReference>
<evidence type="ECO:0000256" key="5">
    <source>
        <dbReference type="ARBA" id="ARBA00022692"/>
    </source>
</evidence>
<organism evidence="10 11">
    <name type="scientific">Buddleja alternifolia</name>
    <dbReference type="NCBI Taxonomy" id="168488"/>
    <lineage>
        <taxon>Eukaryota</taxon>
        <taxon>Viridiplantae</taxon>
        <taxon>Streptophyta</taxon>
        <taxon>Embryophyta</taxon>
        <taxon>Tracheophyta</taxon>
        <taxon>Spermatophyta</taxon>
        <taxon>Magnoliopsida</taxon>
        <taxon>eudicotyledons</taxon>
        <taxon>Gunneridae</taxon>
        <taxon>Pentapetalae</taxon>
        <taxon>asterids</taxon>
        <taxon>lamiids</taxon>
        <taxon>Lamiales</taxon>
        <taxon>Scrophulariaceae</taxon>
        <taxon>Buddlejeae</taxon>
        <taxon>Buddleja</taxon>
    </lineage>
</organism>
<protein>
    <recommendedName>
        <fullName evidence="8">CASP-like protein</fullName>
    </recommendedName>
</protein>
<gene>
    <name evidence="10" type="ORF">BUALT_Bualt14G0076600</name>
</gene>
<feature type="transmembrane region" description="Helical" evidence="8">
    <location>
        <begin position="32"/>
        <end position="52"/>
    </location>
</feature>
<keyword evidence="7 8" id="KW-0472">Membrane</keyword>
<reference evidence="10" key="1">
    <citation type="submission" date="2019-10" db="EMBL/GenBank/DDBJ databases">
        <authorList>
            <person name="Zhang R."/>
            <person name="Pan Y."/>
            <person name="Wang J."/>
            <person name="Ma R."/>
            <person name="Yu S."/>
        </authorList>
    </citation>
    <scope>NUCLEOTIDE SEQUENCE</scope>
    <source>
        <strain evidence="10">LA-IB0</strain>
        <tissue evidence="10">Leaf</tissue>
    </source>
</reference>
<comment type="subunit">
    <text evidence="3 8">Homodimer and heterodimers.</text>
</comment>
<feature type="domain" description="Casparian strip membrane protein" evidence="9">
    <location>
        <begin position="25"/>
        <end position="178"/>
    </location>
</feature>
<evidence type="ECO:0000256" key="3">
    <source>
        <dbReference type="ARBA" id="ARBA00011489"/>
    </source>
</evidence>
<evidence type="ECO:0000256" key="2">
    <source>
        <dbReference type="ARBA" id="ARBA00007651"/>
    </source>
</evidence>
<feature type="transmembrane region" description="Helical" evidence="8">
    <location>
        <begin position="118"/>
        <end position="144"/>
    </location>
</feature>
<evidence type="ECO:0000256" key="8">
    <source>
        <dbReference type="RuleBase" id="RU361233"/>
    </source>
</evidence>
<dbReference type="AlphaFoldDB" id="A0AAV6WSX9"/>
<comment type="similarity">
    <text evidence="2 8">Belongs to the Casparian strip membrane proteins (CASP) family.</text>
</comment>
<accession>A0AAV6WSX9</accession>
<evidence type="ECO:0000256" key="7">
    <source>
        <dbReference type="ARBA" id="ARBA00023136"/>
    </source>
</evidence>
<name>A0AAV6WSX9_9LAMI</name>
<evidence type="ECO:0000313" key="11">
    <source>
        <dbReference type="Proteomes" id="UP000826271"/>
    </source>
</evidence>
<dbReference type="EMBL" id="WHWC01000014">
    <property type="protein sequence ID" value="KAG8370043.1"/>
    <property type="molecule type" value="Genomic_DNA"/>
</dbReference>
<evidence type="ECO:0000256" key="4">
    <source>
        <dbReference type="ARBA" id="ARBA00022475"/>
    </source>
</evidence>
<evidence type="ECO:0000313" key="10">
    <source>
        <dbReference type="EMBL" id="KAG8370043.1"/>
    </source>
</evidence>
<evidence type="ECO:0000256" key="1">
    <source>
        <dbReference type="ARBA" id="ARBA00004651"/>
    </source>
</evidence>
<dbReference type="Proteomes" id="UP000826271">
    <property type="component" value="Unassembled WGS sequence"/>
</dbReference>
<dbReference type="NCBIfam" id="TIGR01569">
    <property type="entry name" value="A_tha_TIGR01569"/>
    <property type="match status" value="1"/>
</dbReference>
<keyword evidence="4 8" id="KW-1003">Cell membrane</keyword>
<feature type="transmembrane region" description="Helical" evidence="8">
    <location>
        <begin position="170"/>
        <end position="191"/>
    </location>
</feature>
<sequence length="197" mass="21155">MASTYTPTSESEKAVLAPEVRAPSRSFALADVILRFLLFASGLVAVVVMITSKQTELVPIPMPPFVRIPRSANFNHSPAFIYFVAALSVAGIYGLITTLISFFSLLKVARGSKLVFHFVIFDVLLLGIVAAATGSAGAVAYLGLKGNSHVQWRKICHVYGDFCKHIGSSVAVSLFGSIVLVLLILLSVYALSKRIPK</sequence>
<comment type="caution">
    <text evidence="10">The sequence shown here is derived from an EMBL/GenBank/DDBJ whole genome shotgun (WGS) entry which is preliminary data.</text>
</comment>
<proteinExistence type="inferred from homology"/>
<evidence type="ECO:0000256" key="6">
    <source>
        <dbReference type="ARBA" id="ARBA00022989"/>
    </source>
</evidence>
<feature type="transmembrane region" description="Helical" evidence="8">
    <location>
        <begin position="79"/>
        <end position="106"/>
    </location>
</feature>
<dbReference type="PANTHER" id="PTHR36488">
    <property type="entry name" value="CASP-LIKE PROTEIN 1U1"/>
    <property type="match status" value="1"/>
</dbReference>
<keyword evidence="5 8" id="KW-0812">Transmembrane</keyword>
<dbReference type="InterPro" id="IPR006459">
    <property type="entry name" value="CASP/CASPL"/>
</dbReference>
<dbReference type="PANTHER" id="PTHR36488:SF8">
    <property type="entry name" value="CASP-LIKE PROTEIN 1U1"/>
    <property type="match status" value="1"/>
</dbReference>
<keyword evidence="11" id="KW-1185">Reference proteome</keyword>